<protein>
    <submittedName>
        <fullName evidence="8">Methyl-accepting chemotaxis protein</fullName>
    </submittedName>
</protein>
<organism evidence="8 9">
    <name type="scientific">Blastopirellula marina DSM 3645</name>
    <dbReference type="NCBI Taxonomy" id="314230"/>
    <lineage>
        <taxon>Bacteria</taxon>
        <taxon>Pseudomonadati</taxon>
        <taxon>Planctomycetota</taxon>
        <taxon>Planctomycetia</taxon>
        <taxon>Pirellulales</taxon>
        <taxon>Pirellulaceae</taxon>
        <taxon>Blastopirellula</taxon>
    </lineage>
</organism>
<evidence type="ECO:0000313" key="9">
    <source>
        <dbReference type="Proteomes" id="UP000004358"/>
    </source>
</evidence>
<dbReference type="InterPro" id="IPR003660">
    <property type="entry name" value="HAMP_dom"/>
</dbReference>
<dbReference type="GO" id="GO:0006935">
    <property type="term" value="P:chemotaxis"/>
    <property type="evidence" value="ECO:0007669"/>
    <property type="project" value="InterPro"/>
</dbReference>
<keyword evidence="5" id="KW-1133">Transmembrane helix</keyword>
<sequence length="794" mass="85188">MKKTNLNLRSQLTLAFLACGLLPLIVIAAVCYASIHSGFASVQDQSTEALKSGSVDALVAQRELKKKQLTNYFGTINSQIQTFSENGMIVDAMRELQSSFRDFRNSAEVSADQIKKMRGDLMNYYTGQFATEYAKNNDGKSPPAREYLHQLDDDSIALQHAYIFRNNNPLGSKHLLETSSDKSDYSRLHAKVHPIIRDYLNKFGYYDIFLVDSESGDIVYSVFKELDYSTSLVNGPYANTNFGEAFRKANAASQRDEVVFVDFARYAPSYEAPASFIASPIFDGDMKIGVAVFQMPVDRMLEIMAVRDGLGETGETILVGPDFLMRSDSHLDPENHGLLTSWKYPEKGKVDTAATRAVFEKGESGTTAGKDYRGEETFIAYGPVELNGVTYSLNAKMDKSEVLASSQAMAATIGGVKGSVVGWSVGIGVLAAIVLTIVAVFLSRKIALPIQDAAQFAQNIAAGDLRHRCETKATAEVGHLIAAMNEMRDNLAGLLGEVVSTSDVLQGSSTELTGTAEHLSNGALQTTERAATVSAAADEMSTNMVSMASATEQMSSSINSVATAMEEMSSTINEIARNAERASSSVSSVANLSAASNERIEALGAAAAEIGSVMQVIQDIAEQTNLLALNATIEAARAGEAGKGFAVVATEVKELARQTATATDDIRKRIEAIQQTSFEAVDSIGKITTEINDVNEVSRTIASSVEEQGIATKEIAKNIAQAACAAKTVSAGIQESAQASQEISRNITGVNDSAKESTTHAQNTKTAGVSLHERADGLRMTLSKFQLEQQYGGD</sequence>
<evidence type="ECO:0000256" key="2">
    <source>
        <dbReference type="ARBA" id="ARBA00029447"/>
    </source>
</evidence>
<dbReference type="Pfam" id="PF00015">
    <property type="entry name" value="MCPsignal"/>
    <property type="match status" value="1"/>
</dbReference>
<dbReference type="EMBL" id="AANZ01000049">
    <property type="protein sequence ID" value="EAQ76940.1"/>
    <property type="molecule type" value="Genomic_DNA"/>
</dbReference>
<dbReference type="Pfam" id="PF00672">
    <property type="entry name" value="HAMP"/>
    <property type="match status" value="1"/>
</dbReference>
<dbReference type="HOGENOM" id="CLU_000445_107_19_0"/>
<dbReference type="SMART" id="SM00283">
    <property type="entry name" value="MA"/>
    <property type="match status" value="1"/>
</dbReference>
<feature type="non-terminal residue" evidence="8">
    <location>
        <position position="794"/>
    </location>
</feature>
<dbReference type="RefSeq" id="WP_002651953.1">
    <property type="nucleotide sequence ID" value="NZ_CH672376.1"/>
</dbReference>
<dbReference type="Gene3D" id="1.10.287.950">
    <property type="entry name" value="Methyl-accepting chemotaxis protein"/>
    <property type="match status" value="1"/>
</dbReference>
<dbReference type="eggNOG" id="COG0840">
    <property type="taxonomic scope" value="Bacteria"/>
</dbReference>
<dbReference type="STRING" id="314230.DSM3645_20207"/>
<feature type="domain" description="Methyl-accepting transducer" evidence="6">
    <location>
        <begin position="515"/>
        <end position="751"/>
    </location>
</feature>
<dbReference type="PANTHER" id="PTHR32089">
    <property type="entry name" value="METHYL-ACCEPTING CHEMOTAXIS PROTEIN MCPB"/>
    <property type="match status" value="1"/>
</dbReference>
<dbReference type="InterPro" id="IPR004089">
    <property type="entry name" value="MCPsignal_dom"/>
</dbReference>
<feature type="region of interest" description="Disordered" evidence="4">
    <location>
        <begin position="751"/>
        <end position="771"/>
    </location>
</feature>
<evidence type="ECO:0000256" key="5">
    <source>
        <dbReference type="SAM" id="Phobius"/>
    </source>
</evidence>
<feature type="domain" description="HAMP" evidence="7">
    <location>
        <begin position="444"/>
        <end position="496"/>
    </location>
</feature>
<keyword evidence="5" id="KW-0812">Transmembrane</keyword>
<dbReference type="CDD" id="cd11386">
    <property type="entry name" value="MCP_signal"/>
    <property type="match status" value="1"/>
</dbReference>
<dbReference type="PROSITE" id="PS50111">
    <property type="entry name" value="CHEMOTAXIS_TRANSDUC_2"/>
    <property type="match status" value="1"/>
</dbReference>
<dbReference type="GO" id="GO:0016020">
    <property type="term" value="C:membrane"/>
    <property type="evidence" value="ECO:0007669"/>
    <property type="project" value="InterPro"/>
</dbReference>
<dbReference type="PRINTS" id="PR00260">
    <property type="entry name" value="CHEMTRNSDUCR"/>
</dbReference>
<dbReference type="CDD" id="cd06225">
    <property type="entry name" value="HAMP"/>
    <property type="match status" value="1"/>
</dbReference>
<accession>A4A2Q2</accession>
<evidence type="ECO:0000256" key="1">
    <source>
        <dbReference type="ARBA" id="ARBA00023224"/>
    </source>
</evidence>
<evidence type="ECO:0000256" key="4">
    <source>
        <dbReference type="SAM" id="MobiDB-lite"/>
    </source>
</evidence>
<dbReference type="SMART" id="SM00304">
    <property type="entry name" value="HAMP"/>
    <property type="match status" value="2"/>
</dbReference>
<dbReference type="OrthoDB" id="221239at2"/>
<evidence type="ECO:0000256" key="3">
    <source>
        <dbReference type="PROSITE-ProRule" id="PRU00284"/>
    </source>
</evidence>
<evidence type="ECO:0000259" key="6">
    <source>
        <dbReference type="PROSITE" id="PS50111"/>
    </source>
</evidence>
<dbReference type="Proteomes" id="UP000004358">
    <property type="component" value="Unassembled WGS sequence"/>
</dbReference>
<dbReference type="GO" id="GO:0007165">
    <property type="term" value="P:signal transduction"/>
    <property type="evidence" value="ECO:0007669"/>
    <property type="project" value="UniProtKB-KW"/>
</dbReference>
<dbReference type="PROSITE" id="PS50885">
    <property type="entry name" value="HAMP"/>
    <property type="match status" value="1"/>
</dbReference>
<comment type="caution">
    <text evidence="8">The sequence shown here is derived from an EMBL/GenBank/DDBJ whole genome shotgun (WGS) entry which is preliminary data.</text>
</comment>
<dbReference type="AlphaFoldDB" id="A4A2Q2"/>
<dbReference type="PANTHER" id="PTHR32089:SF112">
    <property type="entry name" value="LYSOZYME-LIKE PROTEIN-RELATED"/>
    <property type="match status" value="1"/>
</dbReference>
<keyword evidence="5" id="KW-0472">Membrane</keyword>
<feature type="transmembrane region" description="Helical" evidence="5">
    <location>
        <begin position="420"/>
        <end position="442"/>
    </location>
</feature>
<dbReference type="SUPFAM" id="SSF58104">
    <property type="entry name" value="Methyl-accepting chemotaxis protein (MCP) signaling domain"/>
    <property type="match status" value="1"/>
</dbReference>
<gene>
    <name evidence="8" type="ORF">DSM3645_20207</name>
</gene>
<name>A4A2Q2_9BACT</name>
<proteinExistence type="inferred from homology"/>
<reference evidence="8 9" key="1">
    <citation type="submission" date="2006-02" db="EMBL/GenBank/DDBJ databases">
        <authorList>
            <person name="Amann R."/>
            <person name="Ferriera S."/>
            <person name="Johnson J."/>
            <person name="Kravitz S."/>
            <person name="Halpern A."/>
            <person name="Remington K."/>
            <person name="Beeson K."/>
            <person name="Tran B."/>
            <person name="Rogers Y.-H."/>
            <person name="Friedman R."/>
            <person name="Venter J.C."/>
        </authorList>
    </citation>
    <scope>NUCLEOTIDE SEQUENCE [LARGE SCALE GENOMIC DNA]</scope>
    <source>
        <strain evidence="8 9">DSM 3645</strain>
    </source>
</reference>
<evidence type="ECO:0000313" key="8">
    <source>
        <dbReference type="EMBL" id="EAQ76940.1"/>
    </source>
</evidence>
<keyword evidence="1 3" id="KW-0807">Transducer</keyword>
<evidence type="ECO:0000259" key="7">
    <source>
        <dbReference type="PROSITE" id="PS50885"/>
    </source>
</evidence>
<dbReference type="GO" id="GO:0004888">
    <property type="term" value="F:transmembrane signaling receptor activity"/>
    <property type="evidence" value="ECO:0007669"/>
    <property type="project" value="InterPro"/>
</dbReference>
<dbReference type="InterPro" id="IPR004090">
    <property type="entry name" value="Chemotax_Me-accpt_rcpt"/>
</dbReference>
<comment type="similarity">
    <text evidence="2">Belongs to the methyl-accepting chemotaxis (MCP) protein family.</text>
</comment>